<dbReference type="Gene3D" id="3.40.1370.10">
    <property type="match status" value="1"/>
</dbReference>
<organism evidence="7 8">
    <name type="scientific">Candidatus Nealsonbacteria bacterium RIFCSPHIGHO2_01_FULL_43_31</name>
    <dbReference type="NCBI Taxonomy" id="1801665"/>
    <lineage>
        <taxon>Bacteria</taxon>
        <taxon>Candidatus Nealsoniibacteriota</taxon>
    </lineage>
</organism>
<keyword evidence="3 5" id="KW-0687">Ribonucleoprotein</keyword>
<evidence type="ECO:0000256" key="5">
    <source>
        <dbReference type="HAMAP-Rule" id="MF_01328"/>
    </source>
</evidence>
<comment type="similarity">
    <text evidence="1 5">Belongs to the universal ribosomal protein uL4 family.</text>
</comment>
<evidence type="ECO:0000313" key="7">
    <source>
        <dbReference type="EMBL" id="OGZ19752.1"/>
    </source>
</evidence>
<evidence type="ECO:0000256" key="4">
    <source>
        <dbReference type="ARBA" id="ARBA00035244"/>
    </source>
</evidence>
<keyword evidence="2 5" id="KW-0689">Ribosomal protein</keyword>
<dbReference type="PANTHER" id="PTHR10746">
    <property type="entry name" value="50S RIBOSOMAL PROTEIN L4"/>
    <property type="match status" value="1"/>
</dbReference>
<dbReference type="Proteomes" id="UP000178721">
    <property type="component" value="Unassembled WGS sequence"/>
</dbReference>
<dbReference type="GO" id="GO:0003735">
    <property type="term" value="F:structural constituent of ribosome"/>
    <property type="evidence" value="ECO:0007669"/>
    <property type="project" value="InterPro"/>
</dbReference>
<dbReference type="AlphaFoldDB" id="A0A1G2E235"/>
<keyword evidence="5" id="KW-0699">rRNA-binding</keyword>
<comment type="function">
    <text evidence="5">Forms part of the polypeptide exit tunnel.</text>
</comment>
<dbReference type="PANTHER" id="PTHR10746:SF6">
    <property type="entry name" value="LARGE RIBOSOMAL SUBUNIT PROTEIN UL4M"/>
    <property type="match status" value="1"/>
</dbReference>
<evidence type="ECO:0000256" key="3">
    <source>
        <dbReference type="ARBA" id="ARBA00023274"/>
    </source>
</evidence>
<evidence type="ECO:0000313" key="8">
    <source>
        <dbReference type="Proteomes" id="UP000178721"/>
    </source>
</evidence>
<dbReference type="Pfam" id="PF00573">
    <property type="entry name" value="Ribosomal_L4"/>
    <property type="match status" value="1"/>
</dbReference>
<dbReference type="GO" id="GO:0005840">
    <property type="term" value="C:ribosome"/>
    <property type="evidence" value="ECO:0007669"/>
    <property type="project" value="UniProtKB-KW"/>
</dbReference>
<dbReference type="HAMAP" id="MF_01328_B">
    <property type="entry name" value="Ribosomal_uL4_B"/>
    <property type="match status" value="1"/>
</dbReference>
<dbReference type="InterPro" id="IPR023574">
    <property type="entry name" value="Ribosomal_uL4_dom_sf"/>
</dbReference>
<keyword evidence="5" id="KW-0694">RNA-binding</keyword>
<feature type="region of interest" description="Disordered" evidence="6">
    <location>
        <begin position="43"/>
        <end position="86"/>
    </location>
</feature>
<dbReference type="NCBIfam" id="TIGR03953">
    <property type="entry name" value="rplD_bact"/>
    <property type="match status" value="1"/>
</dbReference>
<proteinExistence type="inferred from homology"/>
<dbReference type="InterPro" id="IPR013005">
    <property type="entry name" value="Ribosomal_uL4-like"/>
</dbReference>
<sequence>MMKVATYDQEGKEVGQTLLPKEIFGLEVNQELIHQVVVSQTANRRQVSAHTKGRGQVSGGGKKPWRQKGTGRARHGSTRSPIWRHGGIAFGPSRDRNFKKKINRKMKRLALLMVLSAKAKGNFLLVLETLKLEKIKTKFIAQLLQKLPCKNESALIVLPGMDKNVILASRNLKNAKPSQVKDLNALDLLTFKYLVMPKESIKVLKETMVKD</sequence>
<dbReference type="GO" id="GO:0006412">
    <property type="term" value="P:translation"/>
    <property type="evidence" value="ECO:0007669"/>
    <property type="project" value="UniProtKB-UniRule"/>
</dbReference>
<comment type="function">
    <text evidence="5">One of the primary rRNA binding proteins, this protein initially binds near the 5'-end of the 23S rRNA. It is important during the early stages of 50S assembly. It makes multiple contacts with different domains of the 23S rRNA in the assembled 50S subunit and ribosome.</text>
</comment>
<dbReference type="GO" id="GO:1990904">
    <property type="term" value="C:ribonucleoprotein complex"/>
    <property type="evidence" value="ECO:0007669"/>
    <property type="project" value="UniProtKB-KW"/>
</dbReference>
<dbReference type="InterPro" id="IPR002136">
    <property type="entry name" value="Ribosomal_uL4"/>
</dbReference>
<feature type="compositionally biased region" description="Basic residues" evidence="6">
    <location>
        <begin position="63"/>
        <end position="77"/>
    </location>
</feature>
<gene>
    <name evidence="5" type="primary">rplD</name>
    <name evidence="7" type="ORF">A2654_02850</name>
</gene>
<comment type="caution">
    <text evidence="7">The sequence shown here is derived from an EMBL/GenBank/DDBJ whole genome shotgun (WGS) entry which is preliminary data.</text>
</comment>
<reference evidence="7 8" key="1">
    <citation type="journal article" date="2016" name="Nat. Commun.">
        <title>Thousands of microbial genomes shed light on interconnected biogeochemical processes in an aquifer system.</title>
        <authorList>
            <person name="Anantharaman K."/>
            <person name="Brown C.T."/>
            <person name="Hug L.A."/>
            <person name="Sharon I."/>
            <person name="Castelle C.J."/>
            <person name="Probst A.J."/>
            <person name="Thomas B.C."/>
            <person name="Singh A."/>
            <person name="Wilkins M.J."/>
            <person name="Karaoz U."/>
            <person name="Brodie E.L."/>
            <person name="Williams K.H."/>
            <person name="Hubbard S.S."/>
            <person name="Banfield J.F."/>
        </authorList>
    </citation>
    <scope>NUCLEOTIDE SEQUENCE [LARGE SCALE GENOMIC DNA]</scope>
</reference>
<evidence type="ECO:0000256" key="6">
    <source>
        <dbReference type="SAM" id="MobiDB-lite"/>
    </source>
</evidence>
<comment type="subunit">
    <text evidence="5">Part of the 50S ribosomal subunit.</text>
</comment>
<protein>
    <recommendedName>
        <fullName evidence="4 5">Large ribosomal subunit protein uL4</fullName>
    </recommendedName>
</protein>
<accession>A0A1G2E235</accession>
<dbReference type="EMBL" id="MHMA01000037">
    <property type="protein sequence ID" value="OGZ19752.1"/>
    <property type="molecule type" value="Genomic_DNA"/>
</dbReference>
<evidence type="ECO:0000256" key="2">
    <source>
        <dbReference type="ARBA" id="ARBA00022980"/>
    </source>
</evidence>
<evidence type="ECO:0000256" key="1">
    <source>
        <dbReference type="ARBA" id="ARBA00010528"/>
    </source>
</evidence>
<name>A0A1G2E235_9BACT</name>
<dbReference type="SUPFAM" id="SSF52166">
    <property type="entry name" value="Ribosomal protein L4"/>
    <property type="match status" value="1"/>
</dbReference>
<dbReference type="GO" id="GO:0019843">
    <property type="term" value="F:rRNA binding"/>
    <property type="evidence" value="ECO:0007669"/>
    <property type="project" value="UniProtKB-UniRule"/>
</dbReference>